<dbReference type="Proteomes" id="UP000035050">
    <property type="component" value="Chromosome"/>
</dbReference>
<dbReference type="SUPFAM" id="SSF88659">
    <property type="entry name" value="Sigma3 and sigma4 domains of RNA polymerase sigma factors"/>
    <property type="match status" value="1"/>
</dbReference>
<dbReference type="InterPro" id="IPR013249">
    <property type="entry name" value="RNA_pol_sigma70_r4_t2"/>
</dbReference>
<dbReference type="Pfam" id="PF04542">
    <property type="entry name" value="Sigma70_r2"/>
    <property type="match status" value="1"/>
</dbReference>
<evidence type="ECO:0000256" key="2">
    <source>
        <dbReference type="ARBA" id="ARBA00023015"/>
    </source>
</evidence>
<keyword evidence="3" id="KW-0731">Sigma factor</keyword>
<dbReference type="Gene3D" id="1.10.10.10">
    <property type="entry name" value="Winged helix-like DNA-binding domain superfamily/Winged helix DNA-binding domain"/>
    <property type="match status" value="1"/>
</dbReference>
<dbReference type="PANTHER" id="PTHR43133:SF63">
    <property type="entry name" value="RNA POLYMERASE SIGMA FACTOR FECI-RELATED"/>
    <property type="match status" value="1"/>
</dbReference>
<keyword evidence="8" id="KW-1185">Reference proteome</keyword>
<organism evidence="7 8">
    <name type="scientific">Pandoraea oxalativorans</name>
    <dbReference type="NCBI Taxonomy" id="573737"/>
    <lineage>
        <taxon>Bacteria</taxon>
        <taxon>Pseudomonadati</taxon>
        <taxon>Pseudomonadota</taxon>
        <taxon>Betaproteobacteria</taxon>
        <taxon>Burkholderiales</taxon>
        <taxon>Burkholderiaceae</taxon>
        <taxon>Pandoraea</taxon>
    </lineage>
</organism>
<proteinExistence type="inferred from homology"/>
<evidence type="ECO:0000256" key="3">
    <source>
        <dbReference type="ARBA" id="ARBA00023082"/>
    </source>
</evidence>
<dbReference type="Pfam" id="PF08281">
    <property type="entry name" value="Sigma70_r4_2"/>
    <property type="match status" value="1"/>
</dbReference>
<dbReference type="GO" id="GO:0003677">
    <property type="term" value="F:DNA binding"/>
    <property type="evidence" value="ECO:0007669"/>
    <property type="project" value="InterPro"/>
</dbReference>
<dbReference type="GO" id="GO:0016987">
    <property type="term" value="F:sigma factor activity"/>
    <property type="evidence" value="ECO:0007669"/>
    <property type="project" value="UniProtKB-KW"/>
</dbReference>
<gene>
    <name evidence="7" type="ORF">MB84_11880</name>
</gene>
<dbReference type="RefSeq" id="WP_046291288.1">
    <property type="nucleotide sequence ID" value="NZ_CP011253.3"/>
</dbReference>
<dbReference type="InterPro" id="IPR013325">
    <property type="entry name" value="RNA_pol_sigma_r2"/>
</dbReference>
<accession>A0A0E3YCY1</accession>
<dbReference type="InterPro" id="IPR039425">
    <property type="entry name" value="RNA_pol_sigma-70-like"/>
</dbReference>
<dbReference type="SUPFAM" id="SSF88946">
    <property type="entry name" value="Sigma2 domain of RNA polymerase sigma factors"/>
    <property type="match status" value="1"/>
</dbReference>
<dbReference type="OrthoDB" id="192021at2"/>
<evidence type="ECO:0000259" key="6">
    <source>
        <dbReference type="Pfam" id="PF08281"/>
    </source>
</evidence>
<dbReference type="CDD" id="cd06171">
    <property type="entry name" value="Sigma70_r4"/>
    <property type="match status" value="1"/>
</dbReference>
<dbReference type="NCBIfam" id="TIGR02937">
    <property type="entry name" value="sigma70-ECF"/>
    <property type="match status" value="1"/>
</dbReference>
<evidence type="ECO:0000256" key="1">
    <source>
        <dbReference type="ARBA" id="ARBA00010641"/>
    </source>
</evidence>
<dbReference type="KEGG" id="pox:MB84_11880"/>
<dbReference type="Gene3D" id="1.10.1740.10">
    <property type="match status" value="1"/>
</dbReference>
<evidence type="ECO:0000259" key="5">
    <source>
        <dbReference type="Pfam" id="PF04542"/>
    </source>
</evidence>
<sequence length="165" mass="18893">MASSARPRGIFAYYDELLRTWTGRLSNRHQAEDLAQDSLLRVLELETPPEQPRAYLHQTARNIAIDAFRRERGREQTTLDALSAFEAATGNPEEEVHATQLAHAIEAALSELPLKCRQVFVWQRLDGCSQQEIAERLDVSKNMVEKYMIRAMKHLRERLGPLAPQ</sequence>
<comment type="similarity">
    <text evidence="1">Belongs to the sigma-70 factor family. ECF subfamily.</text>
</comment>
<dbReference type="InterPro" id="IPR014284">
    <property type="entry name" value="RNA_pol_sigma-70_dom"/>
</dbReference>
<keyword evidence="2" id="KW-0805">Transcription regulation</keyword>
<name>A0A0E3YCY1_9BURK</name>
<evidence type="ECO:0000256" key="4">
    <source>
        <dbReference type="ARBA" id="ARBA00023163"/>
    </source>
</evidence>
<protein>
    <submittedName>
        <fullName evidence="7">RNA polymerase subunit sigma-24</fullName>
    </submittedName>
</protein>
<evidence type="ECO:0000313" key="7">
    <source>
        <dbReference type="EMBL" id="AKC70025.1"/>
    </source>
</evidence>
<dbReference type="EMBL" id="CP011253">
    <property type="protein sequence ID" value="AKC70025.1"/>
    <property type="molecule type" value="Genomic_DNA"/>
</dbReference>
<feature type="domain" description="RNA polymerase sigma-70 region 2" evidence="5">
    <location>
        <begin position="13"/>
        <end position="72"/>
    </location>
</feature>
<feature type="domain" description="RNA polymerase sigma factor 70 region 4 type 2" evidence="6">
    <location>
        <begin position="104"/>
        <end position="155"/>
    </location>
</feature>
<dbReference type="PANTHER" id="PTHR43133">
    <property type="entry name" value="RNA POLYMERASE ECF-TYPE SIGMA FACTO"/>
    <property type="match status" value="1"/>
</dbReference>
<dbReference type="HOGENOM" id="CLU_047691_12_3_4"/>
<dbReference type="PATRIC" id="fig|573737.6.peg.3259"/>
<dbReference type="GO" id="GO:0006352">
    <property type="term" value="P:DNA-templated transcription initiation"/>
    <property type="evidence" value="ECO:0007669"/>
    <property type="project" value="InterPro"/>
</dbReference>
<reference evidence="7" key="1">
    <citation type="submission" date="2016-06" db="EMBL/GenBank/DDBJ databases">
        <title>Pandoraea oxalativorans DSM 23570 Genome Sequencing.</title>
        <authorList>
            <person name="Ee R."/>
            <person name="Lim Y.-L."/>
            <person name="Yong D."/>
            <person name="Yin W.-F."/>
            <person name="Chan K.-G."/>
        </authorList>
    </citation>
    <scope>NUCLEOTIDE SEQUENCE</scope>
    <source>
        <strain evidence="7">DSM 23570</strain>
    </source>
</reference>
<dbReference type="InterPro" id="IPR007627">
    <property type="entry name" value="RNA_pol_sigma70_r2"/>
</dbReference>
<dbReference type="InterPro" id="IPR013324">
    <property type="entry name" value="RNA_pol_sigma_r3/r4-like"/>
</dbReference>
<keyword evidence="4" id="KW-0804">Transcription</keyword>
<dbReference type="InterPro" id="IPR036388">
    <property type="entry name" value="WH-like_DNA-bd_sf"/>
</dbReference>
<evidence type="ECO:0000313" key="8">
    <source>
        <dbReference type="Proteomes" id="UP000035050"/>
    </source>
</evidence>
<dbReference type="AlphaFoldDB" id="A0A0E3YCY1"/>